<dbReference type="Pfam" id="PF08448">
    <property type="entry name" value="PAS_4"/>
    <property type="match status" value="1"/>
</dbReference>
<dbReference type="PRINTS" id="PR00344">
    <property type="entry name" value="BCTRLSENSOR"/>
</dbReference>
<evidence type="ECO:0000256" key="1">
    <source>
        <dbReference type="ARBA" id="ARBA00000085"/>
    </source>
</evidence>
<feature type="domain" description="Histidine kinase" evidence="11">
    <location>
        <begin position="538"/>
        <end position="746"/>
    </location>
</feature>
<dbReference type="AlphaFoldDB" id="A0A4Y6PQ59"/>
<dbReference type="InterPro" id="IPR035965">
    <property type="entry name" value="PAS-like_dom_sf"/>
</dbReference>
<evidence type="ECO:0000256" key="4">
    <source>
        <dbReference type="ARBA" id="ARBA00022553"/>
    </source>
</evidence>
<comment type="subcellular location">
    <subcellularLocation>
        <location evidence="2">Membrane</location>
    </subcellularLocation>
</comment>
<dbReference type="PANTHER" id="PTHR43065">
    <property type="entry name" value="SENSOR HISTIDINE KINASE"/>
    <property type="match status" value="1"/>
</dbReference>
<dbReference type="OrthoDB" id="9805967at2"/>
<evidence type="ECO:0000313" key="14">
    <source>
        <dbReference type="Proteomes" id="UP000315995"/>
    </source>
</evidence>
<dbReference type="EC" id="2.7.13.3" evidence="3"/>
<keyword evidence="10" id="KW-0812">Transmembrane</keyword>
<dbReference type="InterPro" id="IPR004358">
    <property type="entry name" value="Sig_transdc_His_kin-like_C"/>
</dbReference>
<proteinExistence type="predicted"/>
<dbReference type="PANTHER" id="PTHR43065:SF10">
    <property type="entry name" value="PEROXIDE STRESS-ACTIVATED HISTIDINE KINASE MAK3"/>
    <property type="match status" value="1"/>
</dbReference>
<dbReference type="GO" id="GO:0000155">
    <property type="term" value="F:phosphorelay sensor kinase activity"/>
    <property type="evidence" value="ECO:0007669"/>
    <property type="project" value="InterPro"/>
</dbReference>
<comment type="catalytic activity">
    <reaction evidence="1">
        <text>ATP + protein L-histidine = ADP + protein N-phospho-L-histidine.</text>
        <dbReference type="EC" id="2.7.13.3"/>
    </reaction>
</comment>
<dbReference type="EMBL" id="CP041186">
    <property type="protein sequence ID" value="QDG50481.1"/>
    <property type="molecule type" value="Genomic_DNA"/>
</dbReference>
<dbReference type="InterPro" id="IPR000014">
    <property type="entry name" value="PAS"/>
</dbReference>
<evidence type="ECO:0000256" key="3">
    <source>
        <dbReference type="ARBA" id="ARBA00012438"/>
    </source>
</evidence>
<dbReference type="SUPFAM" id="SSF55874">
    <property type="entry name" value="ATPase domain of HSP90 chaperone/DNA topoisomerase II/histidine kinase"/>
    <property type="match status" value="1"/>
</dbReference>
<dbReference type="Pfam" id="PF00512">
    <property type="entry name" value="HisKA"/>
    <property type="match status" value="1"/>
</dbReference>
<name>A0A4Y6PQ59_PERCE</name>
<keyword evidence="6" id="KW-0547">Nucleotide-binding</keyword>
<evidence type="ECO:0000256" key="8">
    <source>
        <dbReference type="ARBA" id="ARBA00022840"/>
    </source>
</evidence>
<dbReference type="SMART" id="SM00304">
    <property type="entry name" value="HAMP"/>
    <property type="match status" value="1"/>
</dbReference>
<dbReference type="Pfam" id="PF00672">
    <property type="entry name" value="HAMP"/>
    <property type="match status" value="1"/>
</dbReference>
<dbReference type="InterPro" id="IPR036097">
    <property type="entry name" value="HisK_dim/P_sf"/>
</dbReference>
<dbReference type="Gene3D" id="3.30.565.10">
    <property type="entry name" value="Histidine kinase-like ATPase, C-terminal domain"/>
    <property type="match status" value="1"/>
</dbReference>
<dbReference type="SUPFAM" id="SSF55785">
    <property type="entry name" value="PYP-like sensor domain (PAS domain)"/>
    <property type="match status" value="1"/>
</dbReference>
<dbReference type="CDD" id="cd18774">
    <property type="entry name" value="PDC2_HK_sensor"/>
    <property type="match status" value="1"/>
</dbReference>
<dbReference type="InterPro" id="IPR003660">
    <property type="entry name" value="HAMP_dom"/>
</dbReference>
<dbReference type="Pfam" id="PF02518">
    <property type="entry name" value="HATPase_c"/>
    <property type="match status" value="1"/>
</dbReference>
<keyword evidence="8" id="KW-0067">ATP-binding</keyword>
<evidence type="ECO:0000259" key="12">
    <source>
        <dbReference type="PROSITE" id="PS50885"/>
    </source>
</evidence>
<dbReference type="InterPro" id="IPR003594">
    <property type="entry name" value="HATPase_dom"/>
</dbReference>
<feature type="transmembrane region" description="Helical" evidence="10">
    <location>
        <begin position="315"/>
        <end position="334"/>
    </location>
</feature>
<dbReference type="SMART" id="SM00387">
    <property type="entry name" value="HATPase_c"/>
    <property type="match status" value="1"/>
</dbReference>
<keyword evidence="7" id="KW-0418">Kinase</keyword>
<feature type="domain" description="HAMP" evidence="12">
    <location>
        <begin position="335"/>
        <end position="387"/>
    </location>
</feature>
<reference evidence="13 14" key="1">
    <citation type="submission" date="2019-06" db="EMBL/GenBank/DDBJ databases">
        <title>Persicimonas caeni gen. nov., sp. nov., a predatory bacterium isolated from solar saltern.</title>
        <authorList>
            <person name="Wang S."/>
        </authorList>
    </citation>
    <scope>NUCLEOTIDE SEQUENCE [LARGE SCALE GENOMIC DNA]</scope>
    <source>
        <strain evidence="13 14">YN101</strain>
    </source>
</reference>
<dbReference type="CDD" id="cd06225">
    <property type="entry name" value="HAMP"/>
    <property type="match status" value="1"/>
</dbReference>
<dbReference type="GO" id="GO:0005524">
    <property type="term" value="F:ATP binding"/>
    <property type="evidence" value="ECO:0007669"/>
    <property type="project" value="UniProtKB-KW"/>
</dbReference>
<evidence type="ECO:0000256" key="10">
    <source>
        <dbReference type="SAM" id="Phobius"/>
    </source>
</evidence>
<dbReference type="Gene3D" id="3.30.450.20">
    <property type="entry name" value="PAS domain"/>
    <property type="match status" value="1"/>
</dbReference>
<dbReference type="RefSeq" id="WP_141196973.1">
    <property type="nucleotide sequence ID" value="NZ_CP041186.1"/>
</dbReference>
<evidence type="ECO:0000256" key="7">
    <source>
        <dbReference type="ARBA" id="ARBA00022777"/>
    </source>
</evidence>
<accession>A0A5B8Y117</accession>
<sequence>METQENNSTDEQTETAASRRHLTLSGQLMVLVAVLALGPLLVTNYIGYQRTKDVLAEMTHQALNNAVSLAATETTDFISERKKLLSSLVAGNLHLSQASDEAARLIAEEPSRLNATLTPLERHLEAKAESTDAQARFYVLSPEGQVLGSSEGVQPRGMWRRDDLCLELAEQPSRLAIHHESDSVLYVAEPLDSSSQSSKGAASAPILCARFDFAMASRLRELSHSQAPVERFRIINESGEVLIDTEGAMDSDDSAMAVLFEQLDEQDPRYGTYDSAEHGTVFAAVAPISSTDWMVTAEVPSAKAMAMLEDLKRRVFWMGSGFVAIVLLGMFLMVRTTIDPLRDLVEATKKMARGELAQTVATRGPREVAHLASVFNKMSRQVSDLHHNLEERVDQRTAELHQNQAFSQILFNSMHENLMVIDRDFRVIKANDAARRTYGDELVGKLCHVAFQASDCEDENCPLRRALESGEPVEEERVHLNQTSPEIMHTQVFPLPAPTGQPPNQVLMVTRPITDEKQELASTAADEKVSAYALMAASVAHEIGNPLSSISAQLQLAKRKKDPEFTEKVIDIIDGQVSRIDKLLRDMTAFSSRQSNHATFVYWNQVIEDVVRLLRHGPHGRFVSFELDLADELPAAYAAPERCFQVLLNLGLNALDAMEGRGTLTIETWLDGEDIVIRTSDTGPGIADDVEEHIFEPYFSTKDPHKGSGLGLFISKRIVEQMDGVLEYKAVEGGGASFIIRVPVATRARVRA</sequence>
<keyword evidence="10" id="KW-0472">Membrane</keyword>
<evidence type="ECO:0000256" key="6">
    <source>
        <dbReference type="ARBA" id="ARBA00022741"/>
    </source>
</evidence>
<evidence type="ECO:0000313" key="13">
    <source>
        <dbReference type="EMBL" id="QDG50481.1"/>
    </source>
</evidence>
<keyword evidence="10" id="KW-1133">Transmembrane helix</keyword>
<dbReference type="Gene3D" id="1.10.287.130">
    <property type="match status" value="1"/>
</dbReference>
<gene>
    <name evidence="13" type="ORF">FIV42_06960</name>
</gene>
<evidence type="ECO:0000259" key="11">
    <source>
        <dbReference type="PROSITE" id="PS50109"/>
    </source>
</evidence>
<dbReference type="PROSITE" id="PS50109">
    <property type="entry name" value="HIS_KIN"/>
    <property type="match status" value="1"/>
</dbReference>
<dbReference type="SUPFAM" id="SSF47384">
    <property type="entry name" value="Homodimeric domain of signal transducing histidine kinase"/>
    <property type="match status" value="1"/>
</dbReference>
<dbReference type="Proteomes" id="UP000315995">
    <property type="component" value="Chromosome"/>
</dbReference>
<evidence type="ECO:0000256" key="5">
    <source>
        <dbReference type="ARBA" id="ARBA00022679"/>
    </source>
</evidence>
<keyword evidence="14" id="KW-1185">Reference proteome</keyword>
<protein>
    <recommendedName>
        <fullName evidence="3">histidine kinase</fullName>
        <ecNumber evidence="3">2.7.13.3</ecNumber>
    </recommendedName>
</protein>
<evidence type="ECO:0000256" key="2">
    <source>
        <dbReference type="ARBA" id="ARBA00004370"/>
    </source>
</evidence>
<dbReference type="InterPro" id="IPR013656">
    <property type="entry name" value="PAS_4"/>
</dbReference>
<keyword evidence="9" id="KW-0902">Two-component regulatory system</keyword>
<dbReference type="InterPro" id="IPR036890">
    <property type="entry name" value="HATPase_C_sf"/>
</dbReference>
<feature type="transmembrane region" description="Helical" evidence="10">
    <location>
        <begin position="28"/>
        <end position="48"/>
    </location>
</feature>
<keyword evidence="5" id="KW-0808">Transferase</keyword>
<dbReference type="PROSITE" id="PS50885">
    <property type="entry name" value="HAMP"/>
    <property type="match status" value="1"/>
</dbReference>
<dbReference type="CDD" id="cd00082">
    <property type="entry name" value="HisKA"/>
    <property type="match status" value="1"/>
</dbReference>
<dbReference type="Gene3D" id="6.10.340.10">
    <property type="match status" value="1"/>
</dbReference>
<accession>A0A4Y6PQ59</accession>
<dbReference type="InterPro" id="IPR003661">
    <property type="entry name" value="HisK_dim/P_dom"/>
</dbReference>
<dbReference type="GO" id="GO:0016020">
    <property type="term" value="C:membrane"/>
    <property type="evidence" value="ECO:0007669"/>
    <property type="project" value="UniProtKB-SubCell"/>
</dbReference>
<keyword evidence="4" id="KW-0597">Phosphoprotein</keyword>
<dbReference type="SUPFAM" id="SSF158472">
    <property type="entry name" value="HAMP domain-like"/>
    <property type="match status" value="1"/>
</dbReference>
<dbReference type="SMART" id="SM00388">
    <property type="entry name" value="HisKA"/>
    <property type="match status" value="1"/>
</dbReference>
<dbReference type="SMART" id="SM00091">
    <property type="entry name" value="PAS"/>
    <property type="match status" value="2"/>
</dbReference>
<organism evidence="13 14">
    <name type="scientific">Persicimonas caeni</name>
    <dbReference type="NCBI Taxonomy" id="2292766"/>
    <lineage>
        <taxon>Bacteria</taxon>
        <taxon>Deltaproteobacteria</taxon>
        <taxon>Bradymonadales</taxon>
        <taxon>Bradymonadaceae</taxon>
        <taxon>Persicimonas</taxon>
    </lineage>
</organism>
<dbReference type="CDD" id="cd00130">
    <property type="entry name" value="PAS"/>
    <property type="match status" value="1"/>
</dbReference>
<dbReference type="InterPro" id="IPR005467">
    <property type="entry name" value="His_kinase_dom"/>
</dbReference>
<evidence type="ECO:0000256" key="9">
    <source>
        <dbReference type="ARBA" id="ARBA00023012"/>
    </source>
</evidence>